<keyword evidence="8" id="KW-0645">Protease</keyword>
<dbReference type="GO" id="GO:0006508">
    <property type="term" value="P:proteolysis"/>
    <property type="evidence" value="ECO:0007669"/>
    <property type="project" value="UniProtKB-KW"/>
</dbReference>
<keyword evidence="5" id="KW-0819">tRNA processing</keyword>
<dbReference type="GO" id="GO:0002949">
    <property type="term" value="P:tRNA threonylcarbamoyladenosine modification"/>
    <property type="evidence" value="ECO:0007669"/>
    <property type="project" value="InterPro"/>
</dbReference>
<evidence type="ECO:0000256" key="2">
    <source>
        <dbReference type="ARBA" id="ARBA00010493"/>
    </source>
</evidence>
<evidence type="ECO:0000259" key="7">
    <source>
        <dbReference type="Pfam" id="PF00814"/>
    </source>
</evidence>
<protein>
    <recommendedName>
        <fullName evidence="3">tRNA threonylcarbamoyladenosine biosynthesis protein TsaB</fullName>
    </recommendedName>
    <alternativeName>
        <fullName evidence="6">t(6)A37 threonylcarbamoyladenosine biosynthesis protein TsaB</fullName>
    </alternativeName>
</protein>
<dbReference type="InterPro" id="IPR000905">
    <property type="entry name" value="Gcp-like_dom"/>
</dbReference>
<dbReference type="EMBL" id="CP000934">
    <property type="protein sequence ID" value="ACE85465.1"/>
    <property type="molecule type" value="Genomic_DNA"/>
</dbReference>
<dbReference type="Gene3D" id="3.30.420.40">
    <property type="match status" value="2"/>
</dbReference>
<keyword evidence="4" id="KW-0963">Cytoplasm</keyword>
<dbReference type="PANTHER" id="PTHR11735">
    <property type="entry name" value="TRNA N6-ADENOSINE THREONYLCARBAMOYLTRANSFERASE"/>
    <property type="match status" value="1"/>
</dbReference>
<evidence type="ECO:0000256" key="6">
    <source>
        <dbReference type="ARBA" id="ARBA00032446"/>
    </source>
</evidence>
<organism evidence="8 9">
    <name type="scientific">Cellvibrio japonicus (strain Ueda107)</name>
    <name type="common">Pseudomonas fluorescens subsp. cellulosa</name>
    <dbReference type="NCBI Taxonomy" id="498211"/>
    <lineage>
        <taxon>Bacteria</taxon>
        <taxon>Pseudomonadati</taxon>
        <taxon>Pseudomonadota</taxon>
        <taxon>Gammaproteobacteria</taxon>
        <taxon>Cellvibrionales</taxon>
        <taxon>Cellvibrionaceae</taxon>
        <taxon>Cellvibrio</taxon>
    </lineage>
</organism>
<dbReference type="KEGG" id="cja:CJA_2083"/>
<dbReference type="GO" id="GO:0008233">
    <property type="term" value="F:peptidase activity"/>
    <property type="evidence" value="ECO:0007669"/>
    <property type="project" value="UniProtKB-KW"/>
</dbReference>
<evidence type="ECO:0000256" key="5">
    <source>
        <dbReference type="ARBA" id="ARBA00022694"/>
    </source>
</evidence>
<dbReference type="CDD" id="cd24032">
    <property type="entry name" value="ASKHA_NBD_TsaB"/>
    <property type="match status" value="1"/>
</dbReference>
<evidence type="ECO:0000313" key="9">
    <source>
        <dbReference type="Proteomes" id="UP000001036"/>
    </source>
</evidence>
<dbReference type="FunFam" id="3.30.420.40:FF:000097">
    <property type="entry name" value="tRNA threonylcarbamoyladenosine biosynthesis protein TsaB"/>
    <property type="match status" value="1"/>
</dbReference>
<accession>B3PIE3</accession>
<dbReference type="STRING" id="498211.CJA_2083"/>
<keyword evidence="9" id="KW-1185">Reference proteome</keyword>
<dbReference type="NCBIfam" id="TIGR03725">
    <property type="entry name" value="T6A_YeaZ"/>
    <property type="match status" value="1"/>
</dbReference>
<dbReference type="Proteomes" id="UP000001036">
    <property type="component" value="Chromosome"/>
</dbReference>
<dbReference type="PANTHER" id="PTHR11735:SF11">
    <property type="entry name" value="TRNA THREONYLCARBAMOYLADENOSINE BIOSYNTHESIS PROTEIN TSAB"/>
    <property type="match status" value="1"/>
</dbReference>
<name>B3PIE3_CELJU</name>
<dbReference type="InterPro" id="IPR043129">
    <property type="entry name" value="ATPase_NBD"/>
</dbReference>
<evidence type="ECO:0000313" key="8">
    <source>
        <dbReference type="EMBL" id="ACE85465.1"/>
    </source>
</evidence>
<sequence length="254" mass="27640">MCFLVVDSPAMSLILALDSSTDACSVALNRDGKLGIRHEIATKSHTQRLLPMVDEVLGEEGISVSEVDVIAFGRGPGSFTGLRICMGIVQGLAYGSGIPVVPVSTLEAMALQVYRQHPEWRGPVMVALDARMDEVYWGLFEYAGNDSLANPSGEHVMKPVDVMAHASLVNLPPFIAAGPGWHYPLMQALASRQATACLLDIQPRAEEIALLAVSVVEAGRTQDIHAVQPVYLRDSVSWQKRQRIREQALVLDRD</sequence>
<dbReference type="Pfam" id="PF00814">
    <property type="entry name" value="TsaD"/>
    <property type="match status" value="1"/>
</dbReference>
<dbReference type="InterPro" id="IPR022496">
    <property type="entry name" value="T6A_TsaB"/>
</dbReference>
<proteinExistence type="inferred from homology"/>
<evidence type="ECO:0000256" key="1">
    <source>
        <dbReference type="ARBA" id="ARBA00004496"/>
    </source>
</evidence>
<dbReference type="SUPFAM" id="SSF53067">
    <property type="entry name" value="Actin-like ATPase domain"/>
    <property type="match status" value="2"/>
</dbReference>
<comment type="subcellular location">
    <subcellularLocation>
        <location evidence="1">Cytoplasm</location>
    </subcellularLocation>
</comment>
<feature type="domain" description="Gcp-like" evidence="7">
    <location>
        <begin position="35"/>
        <end position="163"/>
    </location>
</feature>
<evidence type="ECO:0000256" key="3">
    <source>
        <dbReference type="ARBA" id="ARBA00019012"/>
    </source>
</evidence>
<dbReference type="AlphaFoldDB" id="B3PIE3"/>
<dbReference type="eggNOG" id="COG1214">
    <property type="taxonomic scope" value="Bacteria"/>
</dbReference>
<dbReference type="GO" id="GO:0005829">
    <property type="term" value="C:cytosol"/>
    <property type="evidence" value="ECO:0007669"/>
    <property type="project" value="TreeGrafter"/>
</dbReference>
<gene>
    <name evidence="8" type="ordered locus">CJA_2083</name>
</gene>
<evidence type="ECO:0000256" key="4">
    <source>
        <dbReference type="ARBA" id="ARBA00022490"/>
    </source>
</evidence>
<comment type="similarity">
    <text evidence="2">Belongs to the KAE1 / TsaD family. TsaB subfamily.</text>
</comment>
<reference evidence="8 9" key="1">
    <citation type="journal article" date="2008" name="J. Bacteriol.">
        <title>Insights into plant cell wall degradation from the genome sequence of the soil bacterium Cellvibrio japonicus.</title>
        <authorList>
            <person name="Deboy R.T."/>
            <person name="Mongodin E.F."/>
            <person name="Fouts D.E."/>
            <person name="Tailford L.E."/>
            <person name="Khouri H."/>
            <person name="Emerson J.B."/>
            <person name="Mohamoud Y."/>
            <person name="Watkins K."/>
            <person name="Henrissat B."/>
            <person name="Gilbert H.J."/>
            <person name="Nelson K.E."/>
        </authorList>
    </citation>
    <scope>NUCLEOTIDE SEQUENCE [LARGE SCALE GENOMIC DNA]</scope>
    <source>
        <strain evidence="8 9">Ueda107</strain>
    </source>
</reference>
<dbReference type="HOGENOM" id="CLU_064886_2_0_6"/>
<keyword evidence="8" id="KW-0378">Hydrolase</keyword>